<gene>
    <name evidence="2" type="primary">Vigan.01G260900</name>
    <name evidence="2" type="ORF">VIGAN_01260900</name>
</gene>
<evidence type="ECO:0008006" key="4">
    <source>
        <dbReference type="Google" id="ProtNLM"/>
    </source>
</evidence>
<evidence type="ECO:0000313" key="3">
    <source>
        <dbReference type="Proteomes" id="UP000291084"/>
    </source>
</evidence>
<feature type="signal peptide" evidence="1">
    <location>
        <begin position="1"/>
        <end position="23"/>
    </location>
</feature>
<sequence>MTIRSGLAFAVWWCLFSDSFVTTELVIECFDLGLCRNSSSFPQIPLGSKIRVLQMGKGEKHSAFLFLRRCGEDRGAQLSAMDDSLRSSQLKLMVVLARKKRTRPH</sequence>
<keyword evidence="1" id="KW-0732">Signal</keyword>
<name>A0A0S3R2C5_PHAAN</name>
<dbReference type="AlphaFoldDB" id="A0A0S3R2C5"/>
<evidence type="ECO:0000256" key="1">
    <source>
        <dbReference type="SAM" id="SignalP"/>
    </source>
</evidence>
<protein>
    <recommendedName>
        <fullName evidence="4">Secreted protein</fullName>
    </recommendedName>
</protein>
<dbReference type="EMBL" id="AP015034">
    <property type="protein sequence ID" value="BAT74840.1"/>
    <property type="molecule type" value="Genomic_DNA"/>
</dbReference>
<feature type="chain" id="PRO_5006616666" description="Secreted protein" evidence="1">
    <location>
        <begin position="24"/>
        <end position="105"/>
    </location>
</feature>
<proteinExistence type="predicted"/>
<organism evidence="2 3">
    <name type="scientific">Vigna angularis var. angularis</name>
    <dbReference type="NCBI Taxonomy" id="157739"/>
    <lineage>
        <taxon>Eukaryota</taxon>
        <taxon>Viridiplantae</taxon>
        <taxon>Streptophyta</taxon>
        <taxon>Embryophyta</taxon>
        <taxon>Tracheophyta</taxon>
        <taxon>Spermatophyta</taxon>
        <taxon>Magnoliopsida</taxon>
        <taxon>eudicotyledons</taxon>
        <taxon>Gunneridae</taxon>
        <taxon>Pentapetalae</taxon>
        <taxon>rosids</taxon>
        <taxon>fabids</taxon>
        <taxon>Fabales</taxon>
        <taxon>Fabaceae</taxon>
        <taxon>Papilionoideae</taxon>
        <taxon>50 kb inversion clade</taxon>
        <taxon>NPAAA clade</taxon>
        <taxon>indigoferoid/millettioid clade</taxon>
        <taxon>Phaseoleae</taxon>
        <taxon>Vigna</taxon>
    </lineage>
</organism>
<evidence type="ECO:0000313" key="2">
    <source>
        <dbReference type="EMBL" id="BAT74840.1"/>
    </source>
</evidence>
<reference evidence="2 3" key="1">
    <citation type="journal article" date="2015" name="Sci. Rep.">
        <title>The power of single molecule real-time sequencing technology in the de novo assembly of a eukaryotic genome.</title>
        <authorList>
            <person name="Sakai H."/>
            <person name="Naito K."/>
            <person name="Ogiso-Tanaka E."/>
            <person name="Takahashi Y."/>
            <person name="Iseki K."/>
            <person name="Muto C."/>
            <person name="Satou K."/>
            <person name="Teruya K."/>
            <person name="Shiroma A."/>
            <person name="Shimoji M."/>
            <person name="Hirano T."/>
            <person name="Itoh T."/>
            <person name="Kaga A."/>
            <person name="Tomooka N."/>
        </authorList>
    </citation>
    <scope>NUCLEOTIDE SEQUENCE [LARGE SCALE GENOMIC DNA]</scope>
    <source>
        <strain evidence="3">cv. Shumari</strain>
    </source>
</reference>
<dbReference type="Proteomes" id="UP000291084">
    <property type="component" value="Chromosome 1"/>
</dbReference>
<keyword evidence="3" id="KW-1185">Reference proteome</keyword>
<accession>A0A0S3R2C5</accession>